<evidence type="ECO:0000256" key="1">
    <source>
        <dbReference type="SAM" id="MobiDB-lite"/>
    </source>
</evidence>
<organism evidence="2 3">
    <name type="scientific">Protopolystoma xenopodis</name>
    <dbReference type="NCBI Taxonomy" id="117903"/>
    <lineage>
        <taxon>Eukaryota</taxon>
        <taxon>Metazoa</taxon>
        <taxon>Spiralia</taxon>
        <taxon>Lophotrochozoa</taxon>
        <taxon>Platyhelminthes</taxon>
        <taxon>Monogenea</taxon>
        <taxon>Polyopisthocotylea</taxon>
        <taxon>Polystomatidea</taxon>
        <taxon>Polystomatidae</taxon>
        <taxon>Protopolystoma</taxon>
    </lineage>
</organism>
<dbReference type="Proteomes" id="UP000784294">
    <property type="component" value="Unassembled WGS sequence"/>
</dbReference>
<dbReference type="AlphaFoldDB" id="A0A448XKE8"/>
<evidence type="ECO:0000313" key="2">
    <source>
        <dbReference type="EMBL" id="VEL38786.1"/>
    </source>
</evidence>
<feature type="compositionally biased region" description="Polar residues" evidence="1">
    <location>
        <begin position="584"/>
        <end position="596"/>
    </location>
</feature>
<comment type="caution">
    <text evidence="2">The sequence shown here is derived from an EMBL/GenBank/DDBJ whole genome shotgun (WGS) entry which is preliminary data.</text>
</comment>
<reference evidence="2" key="1">
    <citation type="submission" date="2018-11" db="EMBL/GenBank/DDBJ databases">
        <authorList>
            <consortium name="Pathogen Informatics"/>
        </authorList>
    </citation>
    <scope>NUCLEOTIDE SEQUENCE</scope>
</reference>
<evidence type="ECO:0000313" key="3">
    <source>
        <dbReference type="Proteomes" id="UP000784294"/>
    </source>
</evidence>
<feature type="compositionally biased region" description="Low complexity" evidence="1">
    <location>
        <begin position="635"/>
        <end position="652"/>
    </location>
</feature>
<feature type="region of interest" description="Disordered" evidence="1">
    <location>
        <begin position="631"/>
        <end position="652"/>
    </location>
</feature>
<feature type="compositionally biased region" description="Basic and acidic residues" evidence="1">
    <location>
        <begin position="571"/>
        <end position="583"/>
    </location>
</feature>
<gene>
    <name evidence="2" type="ORF">PXEA_LOCUS32226</name>
</gene>
<accession>A0A448XKE8</accession>
<name>A0A448XKE8_9PLAT</name>
<feature type="region of interest" description="Disordered" evidence="1">
    <location>
        <begin position="530"/>
        <end position="611"/>
    </location>
</feature>
<feature type="compositionally biased region" description="Polar residues" evidence="1">
    <location>
        <begin position="556"/>
        <end position="569"/>
    </location>
</feature>
<proteinExistence type="predicted"/>
<keyword evidence="3" id="KW-1185">Reference proteome</keyword>
<sequence>MLRSLVGLLDEGVKGSQTDKHGPDTYRLHAEHANRTEDNFHSRGTVGVAEACYDASVNLERGIRSNAVIINTLDGGGYTRGERNRSFLDQIERKLCEINRIVDEATVEMTDTLKQQTNPTILHKKCRQESAVNGSTGEVKIAPKEVSVHNDIVQHKLNVIFRLEKELSSLIHELRRKHNEHGISPLLPKLASTVSNLSNFSTDALAVKAPNYRVPLFAENLSYSPKVINEAVGVHHTFRLEKGISSDANPKPEIGFGIERTPTPMFRSFSSHESNQLSSSTQIDTEPIVAFGLADNRLEVDKSEGSDKKAIPVLVEPHKRDEEGEREDKIKIVSEAGLNLTDSSTMAQKCRPDSNSNSILSEILRLPSLRHISFDVSMAEPEMRESFRIVQPFVCPDASDSLQRDFSVLKRLTSQEYSDNAIMITTLDLVDQVLANVSCDMLAMLDSFASLTFSVSTKEINPPSLTYRPTVETIETEPPDLEVRVIGPDVLPISECNATAHGLTQPLLLDSQNEASPRISETLDLCPRLSSDSLSTVKPEEEKSSSESRDTEESPQTSNKESCKSSGEYSNEEKSEVEHESDKMTVSNVPSLNTSGFIARNGGYNEREVEEYSNKRIKALPQIDKYLPQYSIELSPSDDTTSASSITSSPNK</sequence>
<feature type="compositionally biased region" description="Basic and acidic residues" evidence="1">
    <location>
        <begin position="538"/>
        <end position="552"/>
    </location>
</feature>
<protein>
    <submittedName>
        <fullName evidence="2">Uncharacterized protein</fullName>
    </submittedName>
</protein>
<dbReference type="EMBL" id="CAAALY010258996">
    <property type="protein sequence ID" value="VEL38786.1"/>
    <property type="molecule type" value="Genomic_DNA"/>
</dbReference>